<comment type="caution">
    <text evidence="1">The sequence shown here is derived from an EMBL/GenBank/DDBJ whole genome shotgun (WGS) entry which is preliminary data.</text>
</comment>
<dbReference type="AlphaFoldDB" id="A0A433CXK3"/>
<name>A0A433CXK3_9FUNG</name>
<dbReference type="Proteomes" id="UP000268093">
    <property type="component" value="Unassembled WGS sequence"/>
</dbReference>
<keyword evidence="2" id="KW-1185">Reference proteome</keyword>
<reference evidence="1 2" key="1">
    <citation type="journal article" date="2018" name="New Phytol.">
        <title>Phylogenomics of Endogonaceae and evolution of mycorrhizas within Mucoromycota.</title>
        <authorList>
            <person name="Chang Y."/>
            <person name="Desiro A."/>
            <person name="Na H."/>
            <person name="Sandor L."/>
            <person name="Lipzen A."/>
            <person name="Clum A."/>
            <person name="Barry K."/>
            <person name="Grigoriev I.V."/>
            <person name="Martin F.M."/>
            <person name="Stajich J.E."/>
            <person name="Smith M.E."/>
            <person name="Bonito G."/>
            <person name="Spatafora J.W."/>
        </authorList>
    </citation>
    <scope>NUCLEOTIDE SEQUENCE [LARGE SCALE GENOMIC DNA]</scope>
    <source>
        <strain evidence="1 2">GMNB39</strain>
    </source>
</reference>
<sequence>MHLAQGRIREPRPRVERRVLNRQQRGAAGFVQQRHAHAALDRAHAIAQRIQQVHTANLQILPLVLFLILRLQQIVMRRIRRLHRLSLRLLQSGRSRRRRSSARGCHEVGGGSVERLLGEEQTDQVRIVWDDGNAVGRSSGVP</sequence>
<protein>
    <submittedName>
        <fullName evidence="1">Uncharacterized protein</fullName>
    </submittedName>
</protein>
<organism evidence="1 2">
    <name type="scientific">Jimgerdemannia flammicorona</name>
    <dbReference type="NCBI Taxonomy" id="994334"/>
    <lineage>
        <taxon>Eukaryota</taxon>
        <taxon>Fungi</taxon>
        <taxon>Fungi incertae sedis</taxon>
        <taxon>Mucoromycota</taxon>
        <taxon>Mucoromycotina</taxon>
        <taxon>Endogonomycetes</taxon>
        <taxon>Endogonales</taxon>
        <taxon>Endogonaceae</taxon>
        <taxon>Jimgerdemannia</taxon>
    </lineage>
</organism>
<gene>
    <name evidence="1" type="ORF">BC936DRAFT_137352</name>
</gene>
<dbReference type="EMBL" id="RBNI01011278">
    <property type="protein sequence ID" value="RUP43311.1"/>
    <property type="molecule type" value="Genomic_DNA"/>
</dbReference>
<evidence type="ECO:0000313" key="1">
    <source>
        <dbReference type="EMBL" id="RUP43311.1"/>
    </source>
</evidence>
<proteinExistence type="predicted"/>
<accession>A0A433CXK3</accession>
<evidence type="ECO:0000313" key="2">
    <source>
        <dbReference type="Proteomes" id="UP000268093"/>
    </source>
</evidence>